<dbReference type="EMBL" id="CAJNDS010002105">
    <property type="protein sequence ID" value="CAE7330065.1"/>
    <property type="molecule type" value="Genomic_DNA"/>
</dbReference>
<name>A0A812P1P3_9DINO</name>
<dbReference type="Proteomes" id="UP000604046">
    <property type="component" value="Unassembled WGS sequence"/>
</dbReference>
<comment type="caution">
    <text evidence="2">The sequence shown here is derived from an EMBL/GenBank/DDBJ whole genome shotgun (WGS) entry which is preliminary data.</text>
</comment>
<gene>
    <name evidence="2" type="ORF">SNAT2548_LOCUS17273</name>
</gene>
<feature type="compositionally biased region" description="Basic and acidic residues" evidence="1">
    <location>
        <begin position="85"/>
        <end position="95"/>
    </location>
</feature>
<protein>
    <submittedName>
        <fullName evidence="2">Uncharacterized protein</fullName>
    </submittedName>
</protein>
<feature type="compositionally biased region" description="Basic and acidic residues" evidence="1">
    <location>
        <begin position="286"/>
        <end position="297"/>
    </location>
</feature>
<feature type="region of interest" description="Disordered" evidence="1">
    <location>
        <begin position="37"/>
        <end position="162"/>
    </location>
</feature>
<evidence type="ECO:0000313" key="3">
    <source>
        <dbReference type="Proteomes" id="UP000604046"/>
    </source>
</evidence>
<reference evidence="2" key="1">
    <citation type="submission" date="2021-02" db="EMBL/GenBank/DDBJ databases">
        <authorList>
            <person name="Dougan E. K."/>
            <person name="Rhodes N."/>
            <person name="Thang M."/>
            <person name="Chan C."/>
        </authorList>
    </citation>
    <scope>NUCLEOTIDE SEQUENCE</scope>
</reference>
<accession>A0A812P1P3</accession>
<proteinExistence type="predicted"/>
<sequence length="545" mass="60953">MLQNTRGRTVFAFQPKRLPKDVDRLTFFKGSIVRKKSVGPAGVDDETQKVDTVDTEKFEPPLRSEAALSRSASVNDLRTRVQRQRSSEPVEKGSEPGKQILASRHSVQCRPFSARLGEAPPPLPAFPGSWKSEDSTLMSATSSARRPWSAKEASSDPDKSAPVIVAAAGKALLRAAMEESGTPASKNGLSRSPSMPLPKRPTVPREKRRPRPRTAGEEADAVGESDGSSSAAASPVNPAQASSCDRMSAVPLLGGYGGSPVTRSTPQLASSPRPPPPLPPPIPQLRRSEGDSDEIPKHIGYAPRYFDFKAFRKALREKKESLSEAELREVRREYALPPPEGWTVLSFLEQMDFGDGAEDVANLFEQWKDFISMSARDIMRIPDITAEQRRRLDKYITLFNHGLWPRVSADEFHQRFAGKPLENEGKPWTAEEDEQLLKLTGPGESGGYDASFGDPWIYVSWEMQRREDDVQQRYVDLVVRPKERAARHELAITKASRPLHMHRRFRMMPPDLYIVPSQDNFPLAERAFELPEAFKKYRQDDIFKA</sequence>
<evidence type="ECO:0000313" key="2">
    <source>
        <dbReference type="EMBL" id="CAE7330065.1"/>
    </source>
</evidence>
<dbReference type="OrthoDB" id="408360at2759"/>
<feature type="compositionally biased region" description="Polar residues" evidence="1">
    <location>
        <begin position="135"/>
        <end position="144"/>
    </location>
</feature>
<dbReference type="AlphaFoldDB" id="A0A812P1P3"/>
<feature type="compositionally biased region" description="Pro residues" evidence="1">
    <location>
        <begin position="272"/>
        <end position="283"/>
    </location>
</feature>
<feature type="region of interest" description="Disordered" evidence="1">
    <location>
        <begin position="176"/>
        <end position="297"/>
    </location>
</feature>
<keyword evidence="3" id="KW-1185">Reference proteome</keyword>
<feature type="compositionally biased region" description="Basic and acidic residues" evidence="1">
    <location>
        <begin position="46"/>
        <end position="62"/>
    </location>
</feature>
<feature type="compositionally biased region" description="Polar residues" evidence="1">
    <location>
        <begin position="182"/>
        <end position="193"/>
    </location>
</feature>
<evidence type="ECO:0000256" key="1">
    <source>
        <dbReference type="SAM" id="MobiDB-lite"/>
    </source>
</evidence>
<feature type="compositionally biased region" description="Low complexity" evidence="1">
    <location>
        <begin position="224"/>
        <end position="243"/>
    </location>
</feature>
<feature type="compositionally biased region" description="Low complexity" evidence="1">
    <location>
        <begin position="63"/>
        <end position="73"/>
    </location>
</feature>
<organism evidence="2 3">
    <name type="scientific">Symbiodinium natans</name>
    <dbReference type="NCBI Taxonomy" id="878477"/>
    <lineage>
        <taxon>Eukaryota</taxon>
        <taxon>Sar</taxon>
        <taxon>Alveolata</taxon>
        <taxon>Dinophyceae</taxon>
        <taxon>Suessiales</taxon>
        <taxon>Symbiodiniaceae</taxon>
        <taxon>Symbiodinium</taxon>
    </lineage>
</organism>